<keyword evidence="7" id="KW-0539">Nucleus</keyword>
<keyword evidence="8" id="KW-0175">Coiled coil</keyword>
<feature type="region of interest" description="Disordered" evidence="9">
    <location>
        <begin position="79"/>
        <end position="102"/>
    </location>
</feature>
<feature type="coiled-coil region" evidence="8">
    <location>
        <begin position="228"/>
        <end position="255"/>
    </location>
</feature>
<organism evidence="10 11">
    <name type="scientific">Microtus ochrogaster</name>
    <name type="common">Prairie vole</name>
    <dbReference type="NCBI Taxonomy" id="79684"/>
    <lineage>
        <taxon>Eukaryota</taxon>
        <taxon>Metazoa</taxon>
        <taxon>Chordata</taxon>
        <taxon>Craniata</taxon>
        <taxon>Vertebrata</taxon>
        <taxon>Euteleostomi</taxon>
        <taxon>Mammalia</taxon>
        <taxon>Eutheria</taxon>
        <taxon>Euarchontoglires</taxon>
        <taxon>Glires</taxon>
        <taxon>Rodentia</taxon>
        <taxon>Myomorpha</taxon>
        <taxon>Muroidea</taxon>
        <taxon>Cricetidae</taxon>
        <taxon>Arvicolinae</taxon>
        <taxon>Microtus</taxon>
    </lineage>
</organism>
<accession>A0A8J6GV25</accession>
<protein>
    <submittedName>
        <fullName evidence="10">Nucleoporin p58/p45</fullName>
    </submittedName>
</protein>
<dbReference type="GO" id="GO:0008139">
    <property type="term" value="F:nuclear localization sequence binding"/>
    <property type="evidence" value="ECO:0007669"/>
    <property type="project" value="InterPro"/>
</dbReference>
<evidence type="ECO:0000256" key="6">
    <source>
        <dbReference type="ARBA" id="ARBA00023132"/>
    </source>
</evidence>
<dbReference type="EMBL" id="JAATJU010014627">
    <property type="protein sequence ID" value="KAH0517785.1"/>
    <property type="molecule type" value="Genomic_DNA"/>
</dbReference>
<comment type="caution">
    <text evidence="10">The sequence shown here is derived from an EMBL/GenBank/DDBJ whole genome shotgun (WGS) entry which is preliminary data.</text>
</comment>
<reference evidence="10" key="1">
    <citation type="submission" date="2020-03" db="EMBL/GenBank/DDBJ databases">
        <title>Studies in the Genomics of Life Span.</title>
        <authorList>
            <person name="Glass D."/>
        </authorList>
    </citation>
    <scope>NUCLEOTIDE SEQUENCE</scope>
    <source>
        <strain evidence="10">LTLLF</strain>
        <tissue evidence="10">Muscle</tissue>
    </source>
</reference>
<dbReference type="Pfam" id="PF15967">
    <property type="entry name" value="Nucleoporin_FG2"/>
    <property type="match status" value="1"/>
</dbReference>
<dbReference type="GO" id="GO:0015031">
    <property type="term" value="P:protein transport"/>
    <property type="evidence" value="ECO:0007669"/>
    <property type="project" value="UniProtKB-KW"/>
</dbReference>
<evidence type="ECO:0000256" key="4">
    <source>
        <dbReference type="ARBA" id="ARBA00022927"/>
    </source>
</evidence>
<evidence type="ECO:0000313" key="10">
    <source>
        <dbReference type="EMBL" id="KAH0517785.1"/>
    </source>
</evidence>
<keyword evidence="2" id="KW-0813">Transport</keyword>
<feature type="compositionally biased region" description="Basic and acidic residues" evidence="9">
    <location>
        <begin position="91"/>
        <end position="102"/>
    </location>
</feature>
<feature type="region of interest" description="Disordered" evidence="9">
    <location>
        <begin position="1"/>
        <end position="30"/>
    </location>
</feature>
<dbReference type="Proteomes" id="UP000710432">
    <property type="component" value="Unassembled WGS sequence"/>
</dbReference>
<comment type="subcellular location">
    <subcellularLocation>
        <location evidence="1">Nucleus</location>
        <location evidence="1">Nuclear pore complex</location>
    </subcellularLocation>
</comment>
<keyword evidence="6" id="KW-0906">Nuclear pore complex</keyword>
<dbReference type="PANTHER" id="PTHR13437">
    <property type="entry name" value="NUCLEOPORIN P58/P45 NUCLEOPORIN-LIKE PROTEIN 1"/>
    <property type="match status" value="1"/>
</dbReference>
<evidence type="ECO:0000256" key="1">
    <source>
        <dbReference type="ARBA" id="ARBA00004567"/>
    </source>
</evidence>
<evidence type="ECO:0000313" key="11">
    <source>
        <dbReference type="Proteomes" id="UP000710432"/>
    </source>
</evidence>
<evidence type="ECO:0000256" key="3">
    <source>
        <dbReference type="ARBA" id="ARBA00022816"/>
    </source>
</evidence>
<dbReference type="GO" id="GO:0051028">
    <property type="term" value="P:mRNA transport"/>
    <property type="evidence" value="ECO:0007669"/>
    <property type="project" value="UniProtKB-KW"/>
</dbReference>
<evidence type="ECO:0000256" key="2">
    <source>
        <dbReference type="ARBA" id="ARBA00022448"/>
    </source>
</evidence>
<dbReference type="GO" id="GO:0017056">
    <property type="term" value="F:structural constituent of nuclear pore"/>
    <property type="evidence" value="ECO:0007669"/>
    <property type="project" value="InterPro"/>
</dbReference>
<dbReference type="GO" id="GO:0005643">
    <property type="term" value="C:nuclear pore"/>
    <property type="evidence" value="ECO:0007669"/>
    <property type="project" value="UniProtKB-SubCell"/>
</dbReference>
<dbReference type="AlphaFoldDB" id="A0A8J6GV25"/>
<gene>
    <name evidence="10" type="ORF">LTLLF_119015</name>
</gene>
<keyword evidence="3" id="KW-0509">mRNA transport</keyword>
<proteinExistence type="predicted"/>
<sequence length="363" mass="40185">MIEKLQRQRPPERSTLGCCSPTRDPSLQEDMNMLPPVVSLSDLLRCFSLVNLSKRQERLGQNALSLSLGTTAPVSTAGNEGLGGIDFSTSSDKKSEDSKALKDENLPPVICQDVENLQKFVKEQKQVQEEISRMSSKAMLKVQEDIKALKQLLSLAASGLQRNTLNIDKLKLETAQVLSVARACSGQRRGDGLECDMGVKTCWQLIAAVPVQSHAVVAGAHGYFRVLVQQFEVQLQQYRQQIEELENHLATQANNSHITPQDLSMAMQKIYQTFVALAAQLQSIHENVKVLKEQYLSYRKMFLGDAVDVFEARRTEAKKWQNAPRVTTGPTPFSTMPNAAAVAMAATLTQQQQPATGLNTFKL</sequence>
<keyword evidence="5" id="KW-0811">Translocation</keyword>
<keyword evidence="4" id="KW-0653">Protein transport</keyword>
<evidence type="ECO:0000256" key="9">
    <source>
        <dbReference type="SAM" id="MobiDB-lite"/>
    </source>
</evidence>
<evidence type="ECO:0000256" key="5">
    <source>
        <dbReference type="ARBA" id="ARBA00023010"/>
    </source>
</evidence>
<name>A0A8J6GV25_MICOH</name>
<evidence type="ECO:0000256" key="8">
    <source>
        <dbReference type="SAM" id="Coils"/>
    </source>
</evidence>
<feature type="compositionally biased region" description="Basic and acidic residues" evidence="9">
    <location>
        <begin position="1"/>
        <end position="12"/>
    </location>
</feature>
<evidence type="ECO:0000256" key="7">
    <source>
        <dbReference type="ARBA" id="ARBA00023242"/>
    </source>
</evidence>
<dbReference type="Gene3D" id="6.10.140.1350">
    <property type="match status" value="1"/>
</dbReference>
<dbReference type="InterPro" id="IPR024882">
    <property type="entry name" value="NUP58/p45/49"/>
</dbReference>
<dbReference type="PANTHER" id="PTHR13437:SF2">
    <property type="entry name" value="NUCLEOPORIN P58_P45"/>
    <property type="match status" value="1"/>
</dbReference>